<feature type="compositionally biased region" description="Pro residues" evidence="1">
    <location>
        <begin position="7"/>
        <end position="31"/>
    </location>
</feature>
<feature type="region of interest" description="Disordered" evidence="1">
    <location>
        <begin position="1"/>
        <end position="91"/>
    </location>
</feature>
<sequence length="91" mass="9328">MCFFRSPKPPAAPPPLPPAPVPPSPPPVPEPLPEEEVRPVNPAVREAQSKLGTKKGQKGSTADLRIKKATASSGATASLNPGNTNTTGGIQ</sequence>
<organism evidence="2 3">
    <name type="scientific">uncultured phage MedDCM-OCT-S05-C849</name>
    <dbReference type="NCBI Taxonomy" id="743565"/>
    <lineage>
        <taxon>Viruses</taxon>
        <taxon>Duplodnaviria</taxon>
        <taxon>Heunggongvirae</taxon>
        <taxon>Uroviricota</taxon>
        <taxon>Caudoviricetes</taxon>
        <taxon>Autographivirales</taxon>
        <taxon>Pagavirus</taxon>
        <taxon>Pagavirus S05C849</taxon>
    </lineage>
</organism>
<reference evidence="2 3" key="1">
    <citation type="journal article" date="2010" name="ISME J.">
        <title>Metagenome of the Mediterranean deep chlorophyll maximum studied by direct and fosmid library 454 pyrosequencing.</title>
        <authorList>
            <person name="Ghai R."/>
            <person name="Martin-Cuadrado A.B."/>
            <person name="Molto A.G."/>
            <person name="Heredia I.G."/>
            <person name="Cabrera R."/>
            <person name="Martin J."/>
            <person name="Verdu M."/>
            <person name="Deschamps P."/>
            <person name="Moreira D."/>
            <person name="Lopez-Garcia P."/>
            <person name="Mira A."/>
            <person name="Rodriguez-Valera F."/>
        </authorList>
    </citation>
    <scope>NUCLEOTIDE SEQUENCE [LARGE SCALE GENOMIC DNA]</scope>
</reference>
<dbReference type="Proteomes" id="UP000523591">
    <property type="component" value="Segment"/>
</dbReference>
<evidence type="ECO:0000256" key="1">
    <source>
        <dbReference type="SAM" id="MobiDB-lite"/>
    </source>
</evidence>
<dbReference type="GeneID" id="54998870"/>
<feature type="compositionally biased region" description="Polar residues" evidence="1">
    <location>
        <begin position="79"/>
        <end position="91"/>
    </location>
</feature>
<keyword evidence="3" id="KW-1185">Reference proteome</keyword>
<feature type="compositionally biased region" description="Low complexity" evidence="1">
    <location>
        <begin position="69"/>
        <end position="78"/>
    </location>
</feature>
<evidence type="ECO:0000313" key="3">
    <source>
        <dbReference type="Proteomes" id="UP000523591"/>
    </source>
</evidence>
<dbReference type="RefSeq" id="YP_009807977.1">
    <property type="nucleotide sequence ID" value="NC_048033.1"/>
</dbReference>
<proteinExistence type="predicted"/>
<name>D6PI62_9CAUD</name>
<dbReference type="EMBL" id="GU943068">
    <property type="protein sequence ID" value="ADD95413.1"/>
    <property type="molecule type" value="Genomic_DNA"/>
</dbReference>
<protein>
    <submittedName>
        <fullName evidence="2">Uncharacterized protein</fullName>
    </submittedName>
</protein>
<dbReference type="KEGG" id="vg:54998870"/>
<accession>D6PI62</accession>
<evidence type="ECO:0000313" key="2">
    <source>
        <dbReference type="EMBL" id="ADD95413.1"/>
    </source>
</evidence>